<evidence type="ECO:0000313" key="2">
    <source>
        <dbReference type="Proteomes" id="UP000810171"/>
    </source>
</evidence>
<dbReference type="RefSeq" id="WP_209288890.1">
    <property type="nucleotide sequence ID" value="NZ_JACVEW010000046.1"/>
</dbReference>
<keyword evidence="2" id="KW-1185">Reference proteome</keyword>
<evidence type="ECO:0000313" key="1">
    <source>
        <dbReference type="EMBL" id="MBP0050210.1"/>
    </source>
</evidence>
<comment type="caution">
    <text evidence="1">The sequence shown here is derived from an EMBL/GenBank/DDBJ whole genome shotgun (WGS) entry which is preliminary data.</text>
</comment>
<dbReference type="EMBL" id="JACVEW010000046">
    <property type="protein sequence ID" value="MBP0050210.1"/>
    <property type="molecule type" value="Genomic_DNA"/>
</dbReference>
<sequence>MSDEKSIVNFGDLSKPATVLIEKMSGAIGTVYEPTRIKREASAKAEAAKIEALANIEVSEIEQRAISRLVHEEAKKQENIESITEQATASLNDEAKPENIEDDWISHFFEKCRNVSDKEMQGLWSSLLTGEANKPGSFSKRTIELISTLDKSDAHLFTRLCSFAMAGGEFFPMILDHQAEIYKRQGINFGSLSHLDSLGLISFNHVSGFLLQSLPKNVTLLYFGMPVGFTFKSDSNNKLEIGNVMLTQVGQQLAPICGATLNPEFLNYITEHYKKKGIEVGVMIPNK</sequence>
<reference evidence="1 2" key="1">
    <citation type="submission" date="2020-09" db="EMBL/GenBank/DDBJ databases">
        <authorList>
            <person name="Tanuku N.R.S."/>
        </authorList>
    </citation>
    <scope>NUCLEOTIDE SEQUENCE [LARGE SCALE GENOMIC DNA]</scope>
    <source>
        <strain evidence="1 2">AK62</strain>
    </source>
</reference>
<accession>A0ABS3ZES5</accession>
<organism evidence="1 2">
    <name type="scientific">Marinobacterium alkalitolerans</name>
    <dbReference type="NCBI Taxonomy" id="1542925"/>
    <lineage>
        <taxon>Bacteria</taxon>
        <taxon>Pseudomonadati</taxon>
        <taxon>Pseudomonadota</taxon>
        <taxon>Gammaproteobacteria</taxon>
        <taxon>Oceanospirillales</taxon>
        <taxon>Oceanospirillaceae</taxon>
        <taxon>Marinobacterium</taxon>
    </lineage>
</organism>
<proteinExistence type="predicted"/>
<dbReference type="Pfam" id="PF10987">
    <property type="entry name" value="DUF2806"/>
    <property type="match status" value="1"/>
</dbReference>
<dbReference type="Proteomes" id="UP000810171">
    <property type="component" value="Unassembled WGS sequence"/>
</dbReference>
<dbReference type="InterPro" id="IPR021254">
    <property type="entry name" value="DUF2806"/>
</dbReference>
<gene>
    <name evidence="1" type="ORF">H9C73_15930</name>
</gene>
<name>A0ABS3ZES5_9GAMM</name>
<protein>
    <submittedName>
        <fullName evidence="1">DUF2806 domain-containing protein</fullName>
    </submittedName>
</protein>